<dbReference type="EMBL" id="BRXW01000539">
    <property type="protein sequence ID" value="GMH64095.1"/>
    <property type="molecule type" value="Genomic_DNA"/>
</dbReference>
<dbReference type="EC" id="5.4.2.11" evidence="2"/>
<feature type="binding site" evidence="6">
    <location>
        <begin position="2"/>
        <end position="9"/>
    </location>
    <ligand>
        <name>substrate</name>
    </ligand>
</feature>
<keyword evidence="9" id="KW-1185">Reference proteome</keyword>
<dbReference type="Proteomes" id="UP001165122">
    <property type="component" value="Unassembled WGS sequence"/>
</dbReference>
<dbReference type="SUPFAM" id="SSF53254">
    <property type="entry name" value="Phosphoglycerate mutase-like"/>
    <property type="match status" value="1"/>
</dbReference>
<gene>
    <name evidence="8" type="ORF">TrLO_g12130</name>
</gene>
<comment type="similarity">
    <text evidence="1">Belongs to the phosphoglycerate mutase family. BPG-dependent PGAM subfamily.</text>
</comment>
<feature type="binding site" evidence="6">
    <location>
        <position position="54"/>
    </location>
    <ligand>
        <name>substrate</name>
    </ligand>
</feature>
<dbReference type="GO" id="GO:0006096">
    <property type="term" value="P:glycolytic process"/>
    <property type="evidence" value="ECO:0007669"/>
    <property type="project" value="UniProtKB-KW"/>
</dbReference>
<feature type="binding site" evidence="6">
    <location>
        <begin position="15"/>
        <end position="16"/>
    </location>
    <ligand>
        <name>substrate</name>
    </ligand>
</feature>
<evidence type="ECO:0000256" key="5">
    <source>
        <dbReference type="PIRSR" id="PIRSR613078-1"/>
    </source>
</evidence>
<organism evidence="8 9">
    <name type="scientific">Triparma laevis f. longispina</name>
    <dbReference type="NCBI Taxonomy" id="1714387"/>
    <lineage>
        <taxon>Eukaryota</taxon>
        <taxon>Sar</taxon>
        <taxon>Stramenopiles</taxon>
        <taxon>Ochrophyta</taxon>
        <taxon>Bolidophyceae</taxon>
        <taxon>Parmales</taxon>
        <taxon>Triparmaceae</taxon>
        <taxon>Triparma</taxon>
    </lineage>
</organism>
<evidence type="ECO:0000256" key="1">
    <source>
        <dbReference type="ARBA" id="ARBA00006717"/>
    </source>
</evidence>
<reference evidence="9" key="1">
    <citation type="journal article" date="2023" name="Commun. Biol.">
        <title>Genome analysis of Parmales, the sister group of diatoms, reveals the evolutionary specialization of diatoms from phago-mixotrophs to photoautotrophs.</title>
        <authorList>
            <person name="Ban H."/>
            <person name="Sato S."/>
            <person name="Yoshikawa S."/>
            <person name="Yamada K."/>
            <person name="Nakamura Y."/>
            <person name="Ichinomiya M."/>
            <person name="Sato N."/>
            <person name="Blanc-Mathieu R."/>
            <person name="Endo H."/>
            <person name="Kuwata A."/>
            <person name="Ogata H."/>
        </authorList>
    </citation>
    <scope>NUCLEOTIDE SEQUENCE [LARGE SCALE GENOMIC DNA]</scope>
    <source>
        <strain evidence="9">NIES 3700</strain>
    </source>
</reference>
<dbReference type="AlphaFoldDB" id="A0A9W7A656"/>
<dbReference type="InterPro" id="IPR005952">
    <property type="entry name" value="Phosphogly_mut1"/>
</dbReference>
<feature type="binding site" evidence="6">
    <location>
        <begin position="81"/>
        <end position="84"/>
    </location>
    <ligand>
        <name>substrate</name>
    </ligand>
</feature>
<evidence type="ECO:0000256" key="3">
    <source>
        <dbReference type="ARBA" id="ARBA00023152"/>
    </source>
</evidence>
<keyword evidence="3" id="KW-0324">Glycolysis</keyword>
<dbReference type="SMART" id="SM00855">
    <property type="entry name" value="PGAM"/>
    <property type="match status" value="1"/>
</dbReference>
<comment type="caution">
    <text evidence="8">The sequence shown here is derived from an EMBL/GenBank/DDBJ whole genome shotgun (WGS) entry which is preliminary data.</text>
</comment>
<feature type="binding site" evidence="6">
    <location>
        <position position="92"/>
    </location>
    <ligand>
        <name>substrate</name>
    </ligand>
</feature>
<accession>A0A9W7A656</accession>
<dbReference type="PANTHER" id="PTHR11931">
    <property type="entry name" value="PHOSPHOGLYCERATE MUTASE"/>
    <property type="match status" value="1"/>
</dbReference>
<evidence type="ECO:0000256" key="6">
    <source>
        <dbReference type="PIRSR" id="PIRSR613078-2"/>
    </source>
</evidence>
<feature type="active site" description="Tele-phosphohistidine intermediate" evidence="5">
    <location>
        <position position="3"/>
    </location>
</feature>
<dbReference type="HAMAP" id="MF_01039">
    <property type="entry name" value="PGAM_GpmA"/>
    <property type="match status" value="1"/>
</dbReference>
<evidence type="ECO:0000256" key="4">
    <source>
        <dbReference type="ARBA" id="ARBA00023235"/>
    </source>
</evidence>
<dbReference type="CDD" id="cd07067">
    <property type="entry name" value="HP_PGM_like"/>
    <property type="match status" value="1"/>
</dbReference>
<dbReference type="InterPro" id="IPR013078">
    <property type="entry name" value="His_Pase_superF_clade-1"/>
</dbReference>
<protein>
    <recommendedName>
        <fullName evidence="2">phosphoglycerate mutase (2,3-diphosphoglycerate-dependent)</fullName>
        <ecNumber evidence="2">5.4.2.11</ecNumber>
    </recommendedName>
</protein>
<keyword evidence="4" id="KW-0413">Isomerase</keyword>
<evidence type="ECO:0000256" key="2">
    <source>
        <dbReference type="ARBA" id="ARBA00012028"/>
    </source>
</evidence>
<evidence type="ECO:0000256" key="7">
    <source>
        <dbReference type="PIRSR" id="PIRSR613078-3"/>
    </source>
</evidence>
<sequence>MRHGESEFNTANIFTGWCDVALTPRGVVEATEAGQVFLSCGLRFRKCYTSVLSRSISTAFRSLESAGVGWVDMVKDWRLNERHYGALQGLSKERTGERLGREKVMKWRRSFFARPPSMEPSHPHYDMIENDLRYRKLKGDGGITKGESLEDTQKRVVGVWEDTIVKDSCKDADEGEEGDCVLVVAHANTLRALLMHLDEIEVDDIEDVNIPTAVPFYYDIDKNTGKVVDEKKEVGTFRGKFIYDDLKKRSFLERRRAAQDPWLWALRDDDVEEGMLNKKSLNEISIEEEASRNTKLFASNPSPATKKV</sequence>
<name>A0A9W7A656_9STRA</name>
<dbReference type="Gene3D" id="3.40.50.1240">
    <property type="entry name" value="Phosphoglycerate mutase-like"/>
    <property type="match status" value="1"/>
</dbReference>
<dbReference type="Pfam" id="PF00300">
    <property type="entry name" value="His_Phos_1"/>
    <property type="match status" value="2"/>
</dbReference>
<evidence type="ECO:0000313" key="8">
    <source>
        <dbReference type="EMBL" id="GMH64095.1"/>
    </source>
</evidence>
<dbReference type="NCBIfam" id="TIGR01258">
    <property type="entry name" value="pgm_1"/>
    <property type="match status" value="1"/>
</dbReference>
<evidence type="ECO:0000313" key="9">
    <source>
        <dbReference type="Proteomes" id="UP001165122"/>
    </source>
</evidence>
<proteinExistence type="inferred from homology"/>
<feature type="site" description="Transition state stabilizer" evidence="7">
    <location>
        <position position="186"/>
    </location>
</feature>
<feature type="binding site" evidence="6">
    <location>
        <begin position="108"/>
        <end position="109"/>
    </location>
    <ligand>
        <name>substrate</name>
    </ligand>
</feature>
<dbReference type="InterPro" id="IPR029033">
    <property type="entry name" value="His_PPase_superfam"/>
</dbReference>
<dbReference type="OrthoDB" id="354304at2759"/>
<feature type="active site" description="Proton donor/acceptor" evidence="5">
    <location>
        <position position="81"/>
    </location>
</feature>
<dbReference type="GO" id="GO:0004619">
    <property type="term" value="F:phosphoglycerate mutase activity"/>
    <property type="evidence" value="ECO:0007669"/>
    <property type="project" value="UniProtKB-EC"/>
</dbReference>